<feature type="active site" evidence="2">
    <location>
        <position position="311"/>
    </location>
</feature>
<dbReference type="InterPro" id="IPR000169">
    <property type="entry name" value="Pept_cys_AS"/>
</dbReference>
<keyword evidence="1 5" id="KW-0031">Aminopeptidase</keyword>
<keyword evidence="3" id="KW-0732">Signal</keyword>
<evidence type="ECO:0000256" key="3">
    <source>
        <dbReference type="SAM" id="SignalP"/>
    </source>
</evidence>
<comment type="similarity">
    <text evidence="1">Belongs to the peptidase C1 family.</text>
</comment>
<accession>A0A4Y1WVA1</accession>
<keyword evidence="1" id="KW-0788">Thiol protease</keyword>
<dbReference type="KEGG" id="acou:A5CBH24_22440"/>
<dbReference type="EMBL" id="AP019735">
    <property type="protein sequence ID" value="BBL04931.1"/>
    <property type="molecule type" value="Genomic_DNA"/>
</dbReference>
<evidence type="ECO:0000256" key="2">
    <source>
        <dbReference type="PIRSR" id="PIRSR005700-1"/>
    </source>
</evidence>
<evidence type="ECO:0000313" key="6">
    <source>
        <dbReference type="Proteomes" id="UP000318946"/>
    </source>
</evidence>
<organism evidence="5 6">
    <name type="scientific">Alistipes communis</name>
    <dbReference type="NCBI Taxonomy" id="2585118"/>
    <lineage>
        <taxon>Bacteria</taxon>
        <taxon>Pseudomonadati</taxon>
        <taxon>Bacteroidota</taxon>
        <taxon>Bacteroidia</taxon>
        <taxon>Bacteroidales</taxon>
        <taxon>Rikenellaceae</taxon>
        <taxon>Alistipes</taxon>
    </lineage>
</organism>
<dbReference type="RefSeq" id="WP_141413235.1">
    <property type="nucleotide sequence ID" value="NZ_AP019735.1"/>
</dbReference>
<feature type="active site" evidence="2">
    <location>
        <position position="332"/>
    </location>
</feature>
<reference evidence="6" key="1">
    <citation type="submission" date="2019-06" db="EMBL/GenBank/DDBJ databases">
        <title>Alistipes onderdonkii subsp. vulgaris subsp. nov., Alistipes dispar sp. nov. and Alistipes communis sp. nov., isolated from human faeces, and creation of Alistipes onderdonkii subsp. onderdonkii subsp. nov.</title>
        <authorList>
            <person name="Sakamoto M."/>
            <person name="Ikeyama N."/>
            <person name="Ogata Y."/>
            <person name="Suda W."/>
            <person name="Iino T."/>
            <person name="Hattori M."/>
            <person name="Ohkuma M."/>
        </authorList>
    </citation>
    <scope>NUCLEOTIDE SEQUENCE [LARGE SCALE GENOMIC DNA]</scope>
    <source>
        <strain evidence="6">5CBH24</strain>
    </source>
</reference>
<name>A0A4Y1WVA1_9BACT</name>
<dbReference type="GO" id="GO:0070005">
    <property type="term" value="F:cysteine-type aminopeptidase activity"/>
    <property type="evidence" value="ECO:0007669"/>
    <property type="project" value="InterPro"/>
</dbReference>
<dbReference type="OrthoDB" id="9814054at2"/>
<dbReference type="PROSITE" id="PS51257">
    <property type="entry name" value="PROKAR_LIPOPROTEIN"/>
    <property type="match status" value="1"/>
</dbReference>
<keyword evidence="1" id="KW-0645">Protease</keyword>
<feature type="signal peptide" evidence="3">
    <location>
        <begin position="1"/>
        <end position="26"/>
    </location>
</feature>
<dbReference type="InterPro" id="IPR038765">
    <property type="entry name" value="Papain-like_cys_pep_sf"/>
</dbReference>
<protein>
    <recommendedName>
        <fullName evidence="1">Aminopeptidase</fullName>
    </recommendedName>
</protein>
<keyword evidence="6" id="KW-1185">Reference proteome</keyword>
<dbReference type="GeneID" id="78342958"/>
<feature type="domain" description="Peptidase C1A papain C-terminal" evidence="4">
    <location>
        <begin position="44"/>
        <end position="85"/>
    </location>
</feature>
<evidence type="ECO:0000256" key="1">
    <source>
        <dbReference type="PIRNR" id="PIRNR005700"/>
    </source>
</evidence>
<gene>
    <name evidence="5" type="ORF">A5CBH24_22440</name>
</gene>
<dbReference type="Gene3D" id="3.90.70.10">
    <property type="entry name" value="Cysteine proteinases"/>
    <property type="match status" value="1"/>
</dbReference>
<dbReference type="Pfam" id="PF03051">
    <property type="entry name" value="Peptidase_C1_2"/>
    <property type="match status" value="1"/>
</dbReference>
<evidence type="ECO:0000313" key="5">
    <source>
        <dbReference type="EMBL" id="BBL04931.1"/>
    </source>
</evidence>
<evidence type="ECO:0000259" key="4">
    <source>
        <dbReference type="Pfam" id="PF00112"/>
    </source>
</evidence>
<dbReference type="Pfam" id="PF00112">
    <property type="entry name" value="Peptidase_C1"/>
    <property type="match status" value="1"/>
</dbReference>
<dbReference type="SUPFAM" id="SSF54001">
    <property type="entry name" value="Cysteine proteinases"/>
    <property type="match status" value="1"/>
</dbReference>
<keyword evidence="1" id="KW-0378">Hydrolase</keyword>
<dbReference type="AlphaFoldDB" id="A0A4Y1WVA1"/>
<dbReference type="InterPro" id="IPR000668">
    <property type="entry name" value="Peptidase_C1A_C"/>
</dbReference>
<sequence length="378" mass="41989">MKRALLCSAFAALLTGCGLCPSPPSAATGTAARYPITDVATAPATPVRNQAKSGTCWAFGGVSLIESEAIRTRRCTLDLSEMWVVRHAYFEKAVKYVRTRGRVAFDQGGEIQDVLWLVDRYGIVPQSLYEGGAADGTYDHASLAKAIRRLAKRIVDKKLYEKEHWQRMIDEELDRRLGARPDRFVIDGVAYTPFSYADSIGFRRDDYVALTSFTHHPFFERFVLEIPDNWAAHATLNIPLDSLMRLLDSALAAGYTAAWDADVSERGFGRRAGIALLPQQEGRITLPAPEIVVDQPLRQRMFDTQATTDDHVMHIVGTAVDSLGNSYYKVKNSWGERAGRHGYWYASPAYVAGKTIELVLPRAALGVDPGDDAFRIER</sequence>
<dbReference type="Proteomes" id="UP000318946">
    <property type="component" value="Chromosome"/>
</dbReference>
<feature type="active site" evidence="2">
    <location>
        <position position="56"/>
    </location>
</feature>
<feature type="chain" id="PRO_5021279341" description="Aminopeptidase" evidence="3">
    <location>
        <begin position="27"/>
        <end position="378"/>
    </location>
</feature>
<dbReference type="PROSITE" id="PS00139">
    <property type="entry name" value="THIOL_PROTEASE_CYS"/>
    <property type="match status" value="1"/>
</dbReference>
<dbReference type="PIRSF" id="PIRSF005700">
    <property type="entry name" value="PepC"/>
    <property type="match status" value="1"/>
</dbReference>
<proteinExistence type="inferred from homology"/>
<dbReference type="InterPro" id="IPR004134">
    <property type="entry name" value="Peptidase_C1B"/>
</dbReference>
<dbReference type="GO" id="GO:0006508">
    <property type="term" value="P:proteolysis"/>
    <property type="evidence" value="ECO:0007669"/>
    <property type="project" value="UniProtKB-KW"/>
</dbReference>